<dbReference type="Proteomes" id="UP000593567">
    <property type="component" value="Unassembled WGS sequence"/>
</dbReference>
<keyword evidence="3" id="KW-1185">Reference proteome</keyword>
<feature type="region of interest" description="Disordered" evidence="1">
    <location>
        <begin position="57"/>
        <end position="85"/>
    </location>
</feature>
<name>A0A7J7JD30_BUGNE</name>
<sequence>MHLPASATQELISFSTGGTQLVCEAHLFLDNNSVKQILTGANRSAPIEPEVGTYLTHQRSREGNLTLHQSTQSDGEVYRSEDRVD</sequence>
<feature type="compositionally biased region" description="Basic and acidic residues" evidence="1">
    <location>
        <begin position="76"/>
        <end position="85"/>
    </location>
</feature>
<comment type="caution">
    <text evidence="2">The sequence shown here is derived from an EMBL/GenBank/DDBJ whole genome shotgun (WGS) entry which is preliminary data.</text>
</comment>
<dbReference type="AlphaFoldDB" id="A0A7J7JD30"/>
<evidence type="ECO:0000313" key="2">
    <source>
        <dbReference type="EMBL" id="KAF6024172.1"/>
    </source>
</evidence>
<proteinExistence type="predicted"/>
<evidence type="ECO:0000313" key="3">
    <source>
        <dbReference type="Proteomes" id="UP000593567"/>
    </source>
</evidence>
<gene>
    <name evidence="2" type="ORF">EB796_017503</name>
</gene>
<protein>
    <submittedName>
        <fullName evidence="2">Uncharacterized protein</fullName>
    </submittedName>
</protein>
<evidence type="ECO:0000256" key="1">
    <source>
        <dbReference type="SAM" id="MobiDB-lite"/>
    </source>
</evidence>
<reference evidence="2" key="1">
    <citation type="submission" date="2020-06" db="EMBL/GenBank/DDBJ databases">
        <title>Draft genome of Bugula neritina, a colonial animal packing powerful symbionts and potential medicines.</title>
        <authorList>
            <person name="Rayko M."/>
        </authorList>
    </citation>
    <scope>NUCLEOTIDE SEQUENCE [LARGE SCALE GENOMIC DNA]</scope>
    <source>
        <strain evidence="2">Kwan_BN1</strain>
    </source>
</reference>
<organism evidence="2 3">
    <name type="scientific">Bugula neritina</name>
    <name type="common">Brown bryozoan</name>
    <name type="synonym">Sertularia neritina</name>
    <dbReference type="NCBI Taxonomy" id="10212"/>
    <lineage>
        <taxon>Eukaryota</taxon>
        <taxon>Metazoa</taxon>
        <taxon>Spiralia</taxon>
        <taxon>Lophotrochozoa</taxon>
        <taxon>Bryozoa</taxon>
        <taxon>Gymnolaemata</taxon>
        <taxon>Cheilostomatida</taxon>
        <taxon>Flustrina</taxon>
        <taxon>Buguloidea</taxon>
        <taxon>Bugulidae</taxon>
        <taxon>Bugula</taxon>
    </lineage>
</organism>
<accession>A0A7J7JD30</accession>
<dbReference type="EMBL" id="VXIV02002609">
    <property type="protein sequence ID" value="KAF6024172.1"/>
    <property type="molecule type" value="Genomic_DNA"/>
</dbReference>